<dbReference type="AlphaFoldDB" id="A0A9P7EVY0"/>
<dbReference type="Proteomes" id="UP000823399">
    <property type="component" value="Unassembled WGS sequence"/>
</dbReference>
<dbReference type="EMBL" id="JABBWM010000098">
    <property type="protein sequence ID" value="KAG2091205.1"/>
    <property type="molecule type" value="Genomic_DNA"/>
</dbReference>
<reference evidence="1" key="1">
    <citation type="journal article" date="2020" name="New Phytol.">
        <title>Comparative genomics reveals dynamic genome evolution in host specialist ectomycorrhizal fungi.</title>
        <authorList>
            <person name="Lofgren L.A."/>
            <person name="Nguyen N.H."/>
            <person name="Vilgalys R."/>
            <person name="Ruytinx J."/>
            <person name="Liao H.L."/>
            <person name="Branco S."/>
            <person name="Kuo A."/>
            <person name="LaButti K."/>
            <person name="Lipzen A."/>
            <person name="Andreopoulos W."/>
            <person name="Pangilinan J."/>
            <person name="Riley R."/>
            <person name="Hundley H."/>
            <person name="Na H."/>
            <person name="Barry K."/>
            <person name="Grigoriev I.V."/>
            <person name="Stajich J.E."/>
            <person name="Kennedy P.G."/>
        </authorList>
    </citation>
    <scope>NUCLEOTIDE SEQUENCE</scope>
    <source>
        <strain evidence="1">FC423</strain>
    </source>
</reference>
<accession>A0A9P7EVY0</accession>
<protein>
    <submittedName>
        <fullName evidence="1">Uncharacterized protein</fullName>
    </submittedName>
</protein>
<name>A0A9P7EVY0_9AGAM</name>
<organism evidence="1 2">
    <name type="scientific">Suillus discolor</name>
    <dbReference type="NCBI Taxonomy" id="1912936"/>
    <lineage>
        <taxon>Eukaryota</taxon>
        <taxon>Fungi</taxon>
        <taxon>Dikarya</taxon>
        <taxon>Basidiomycota</taxon>
        <taxon>Agaricomycotina</taxon>
        <taxon>Agaricomycetes</taxon>
        <taxon>Agaricomycetidae</taxon>
        <taxon>Boletales</taxon>
        <taxon>Suillineae</taxon>
        <taxon>Suillaceae</taxon>
        <taxon>Suillus</taxon>
    </lineage>
</organism>
<dbReference type="RefSeq" id="XP_041286462.1">
    <property type="nucleotide sequence ID" value="XM_041439009.1"/>
</dbReference>
<dbReference type="OrthoDB" id="10249045at2759"/>
<gene>
    <name evidence="1" type="ORF">F5147DRAFT_723974</name>
</gene>
<keyword evidence="2" id="KW-1185">Reference proteome</keyword>
<evidence type="ECO:0000313" key="2">
    <source>
        <dbReference type="Proteomes" id="UP000823399"/>
    </source>
</evidence>
<evidence type="ECO:0000313" key="1">
    <source>
        <dbReference type="EMBL" id="KAG2091205.1"/>
    </source>
</evidence>
<comment type="caution">
    <text evidence="1">The sequence shown here is derived from an EMBL/GenBank/DDBJ whole genome shotgun (WGS) entry which is preliminary data.</text>
</comment>
<dbReference type="GeneID" id="64701268"/>
<sequence length="55" mass="6125">MHSQLDCMGLRLPGIGVSYVKTCAAVPIRLDLLNFKVCIFCLGLIFCWSTSFTNQ</sequence>
<proteinExistence type="predicted"/>